<accession>A0ABX1CTK9</accession>
<dbReference type="Pfam" id="PF01381">
    <property type="entry name" value="HTH_3"/>
    <property type="match status" value="1"/>
</dbReference>
<proteinExistence type="predicted"/>
<dbReference type="Proteomes" id="UP000732399">
    <property type="component" value="Unassembled WGS sequence"/>
</dbReference>
<sequence length="81" mass="9021">MQHVVRSSRTMGDAIRRSRRMAGMTQAQLATRTNLRQATISHLENGEGGTLETLFAVITALRLELHLTERSTSLPALDDLF</sequence>
<evidence type="ECO:0000313" key="2">
    <source>
        <dbReference type="EMBL" id="NJR79747.1"/>
    </source>
</evidence>
<dbReference type="SUPFAM" id="SSF47413">
    <property type="entry name" value="lambda repressor-like DNA-binding domains"/>
    <property type="match status" value="1"/>
</dbReference>
<feature type="domain" description="HTH cro/C1-type" evidence="1">
    <location>
        <begin position="15"/>
        <end position="70"/>
    </location>
</feature>
<dbReference type="CDD" id="cd00093">
    <property type="entry name" value="HTH_XRE"/>
    <property type="match status" value="1"/>
</dbReference>
<reference evidence="2 3" key="1">
    <citation type="submission" date="2020-03" db="EMBL/GenBank/DDBJ databases">
        <authorList>
            <person name="Wang L."/>
            <person name="He N."/>
            <person name="Li Y."/>
            <person name="Fang Y."/>
            <person name="Zhang F."/>
        </authorList>
    </citation>
    <scope>NUCLEOTIDE SEQUENCE [LARGE SCALE GENOMIC DNA]</scope>
    <source>
        <strain evidence="2 3">36D10-4-7</strain>
    </source>
</reference>
<dbReference type="Gene3D" id="1.10.260.40">
    <property type="entry name" value="lambda repressor-like DNA-binding domains"/>
    <property type="match status" value="1"/>
</dbReference>
<dbReference type="EMBL" id="JAAVJH010000009">
    <property type="protein sequence ID" value="NJR79747.1"/>
    <property type="molecule type" value="Genomic_DNA"/>
</dbReference>
<organism evidence="2 3">
    <name type="scientific">Sphingomonas corticis</name>
    <dbReference type="NCBI Taxonomy" id="2722791"/>
    <lineage>
        <taxon>Bacteria</taxon>
        <taxon>Pseudomonadati</taxon>
        <taxon>Pseudomonadota</taxon>
        <taxon>Alphaproteobacteria</taxon>
        <taxon>Sphingomonadales</taxon>
        <taxon>Sphingomonadaceae</taxon>
        <taxon>Sphingomonas</taxon>
    </lineage>
</organism>
<dbReference type="InterPro" id="IPR010982">
    <property type="entry name" value="Lambda_DNA-bd_dom_sf"/>
</dbReference>
<dbReference type="PROSITE" id="PS50943">
    <property type="entry name" value="HTH_CROC1"/>
    <property type="match status" value="1"/>
</dbReference>
<evidence type="ECO:0000259" key="1">
    <source>
        <dbReference type="PROSITE" id="PS50943"/>
    </source>
</evidence>
<name>A0ABX1CTK9_9SPHN</name>
<comment type="caution">
    <text evidence="2">The sequence shown here is derived from an EMBL/GenBank/DDBJ whole genome shotgun (WGS) entry which is preliminary data.</text>
</comment>
<keyword evidence="3" id="KW-1185">Reference proteome</keyword>
<protein>
    <submittedName>
        <fullName evidence="2">Helix-turn-helix transcriptional regulator</fullName>
    </submittedName>
</protein>
<gene>
    <name evidence="2" type="ORF">HBH26_14255</name>
</gene>
<dbReference type="InterPro" id="IPR001387">
    <property type="entry name" value="Cro/C1-type_HTH"/>
</dbReference>
<evidence type="ECO:0000313" key="3">
    <source>
        <dbReference type="Proteomes" id="UP000732399"/>
    </source>
</evidence>
<dbReference type="SMART" id="SM00530">
    <property type="entry name" value="HTH_XRE"/>
    <property type="match status" value="1"/>
</dbReference>